<dbReference type="Pfam" id="PF00117">
    <property type="entry name" value="GATase"/>
    <property type="match status" value="1"/>
</dbReference>
<comment type="catalytic activity">
    <reaction evidence="9">
        <text>XMP + L-glutamine + ATP + H2O = GMP + L-glutamate + AMP + diphosphate + 2 H(+)</text>
        <dbReference type="Rhea" id="RHEA:11680"/>
        <dbReference type="ChEBI" id="CHEBI:15377"/>
        <dbReference type="ChEBI" id="CHEBI:15378"/>
        <dbReference type="ChEBI" id="CHEBI:29985"/>
        <dbReference type="ChEBI" id="CHEBI:30616"/>
        <dbReference type="ChEBI" id="CHEBI:33019"/>
        <dbReference type="ChEBI" id="CHEBI:57464"/>
        <dbReference type="ChEBI" id="CHEBI:58115"/>
        <dbReference type="ChEBI" id="CHEBI:58359"/>
        <dbReference type="ChEBI" id="CHEBI:456215"/>
        <dbReference type="EC" id="6.3.5.2"/>
    </reaction>
</comment>
<accession>A0A4R0PWX4</accession>
<evidence type="ECO:0000256" key="7">
    <source>
        <dbReference type="ARBA" id="ARBA00022840"/>
    </source>
</evidence>
<comment type="caution">
    <text evidence="12">The sequence shown here is derived from an EMBL/GenBank/DDBJ whole genome shotgun (WGS) entry which is preliminary data.</text>
</comment>
<comment type="pathway">
    <text evidence="2 9">Purine metabolism; GMP biosynthesis; GMP from XMP (L-Gln route): step 1/1.</text>
</comment>
<dbReference type="AlphaFoldDB" id="A0A4R0PWX4"/>
<name>A0A4R0PWX4_9SPHI</name>
<dbReference type="PROSITE" id="PS51553">
    <property type="entry name" value="GMPS_ATP_PPASE"/>
    <property type="match status" value="1"/>
</dbReference>
<dbReference type="GO" id="GO:0005524">
    <property type="term" value="F:ATP binding"/>
    <property type="evidence" value="ECO:0007669"/>
    <property type="project" value="UniProtKB-UniRule"/>
</dbReference>
<feature type="domain" description="GMPS ATP-PPase" evidence="11">
    <location>
        <begin position="194"/>
        <end position="384"/>
    </location>
</feature>
<comment type="subunit">
    <text evidence="9">Homodimer.</text>
</comment>
<evidence type="ECO:0000256" key="8">
    <source>
        <dbReference type="ARBA" id="ARBA00022962"/>
    </source>
</evidence>
<dbReference type="CDD" id="cd01997">
    <property type="entry name" value="GMP_synthase_C"/>
    <property type="match status" value="1"/>
</dbReference>
<comment type="function">
    <text evidence="1 9">Catalyzes the synthesis of GMP from XMP.</text>
</comment>
<dbReference type="PANTHER" id="PTHR11922:SF2">
    <property type="entry name" value="GMP SYNTHASE [GLUTAMINE-HYDROLYZING]"/>
    <property type="match status" value="1"/>
</dbReference>
<dbReference type="UniPathway" id="UPA00189">
    <property type="reaction ID" value="UER00296"/>
</dbReference>
<dbReference type="Proteomes" id="UP000293925">
    <property type="component" value="Unassembled WGS sequence"/>
</dbReference>
<dbReference type="Gene3D" id="3.40.50.880">
    <property type="match status" value="1"/>
</dbReference>
<dbReference type="FunFam" id="3.30.300.10:FF:000002">
    <property type="entry name" value="GMP synthase [glutamine-hydrolyzing]"/>
    <property type="match status" value="1"/>
</dbReference>
<dbReference type="InterPro" id="IPR022310">
    <property type="entry name" value="NAD/GMP_synthase"/>
</dbReference>
<dbReference type="PROSITE" id="PS51273">
    <property type="entry name" value="GATASE_TYPE_1"/>
    <property type="match status" value="1"/>
</dbReference>
<evidence type="ECO:0000256" key="5">
    <source>
        <dbReference type="ARBA" id="ARBA00022749"/>
    </source>
</evidence>
<dbReference type="HAMAP" id="MF_00344">
    <property type="entry name" value="GMP_synthase"/>
    <property type="match status" value="1"/>
</dbReference>
<dbReference type="EMBL" id="SJSO01000008">
    <property type="protein sequence ID" value="TCD26648.1"/>
    <property type="molecule type" value="Genomic_DNA"/>
</dbReference>
<keyword evidence="4 9" id="KW-0547">Nucleotide-binding</keyword>
<evidence type="ECO:0000256" key="3">
    <source>
        <dbReference type="ARBA" id="ARBA00022598"/>
    </source>
</evidence>
<evidence type="ECO:0000256" key="4">
    <source>
        <dbReference type="ARBA" id="ARBA00022741"/>
    </source>
</evidence>
<organism evidence="12 13">
    <name type="scientific">Pedobacter psychrodurus</name>
    <dbReference type="NCBI Taxonomy" id="2530456"/>
    <lineage>
        <taxon>Bacteria</taxon>
        <taxon>Pseudomonadati</taxon>
        <taxon>Bacteroidota</taxon>
        <taxon>Sphingobacteriia</taxon>
        <taxon>Sphingobacteriales</taxon>
        <taxon>Sphingobacteriaceae</taxon>
        <taxon>Pedobacter</taxon>
    </lineage>
</organism>
<dbReference type="Gene3D" id="3.40.50.620">
    <property type="entry name" value="HUPs"/>
    <property type="match status" value="1"/>
</dbReference>
<dbReference type="RefSeq" id="WP_131530399.1">
    <property type="nucleotide sequence ID" value="NZ_SJSO01000008.1"/>
</dbReference>
<dbReference type="CDD" id="cd01742">
    <property type="entry name" value="GATase1_GMP_Synthase"/>
    <property type="match status" value="1"/>
</dbReference>
<dbReference type="InterPro" id="IPR001674">
    <property type="entry name" value="GMP_synth_C"/>
</dbReference>
<feature type="active site" evidence="9">
    <location>
        <position position="167"/>
    </location>
</feature>
<proteinExistence type="inferred from homology"/>
<feature type="active site" description="Nucleophile" evidence="9">
    <location>
        <position position="79"/>
    </location>
</feature>
<dbReference type="Pfam" id="PF00958">
    <property type="entry name" value="GMP_synt_C"/>
    <property type="match status" value="1"/>
</dbReference>
<evidence type="ECO:0000256" key="10">
    <source>
        <dbReference type="PROSITE-ProRule" id="PRU00886"/>
    </source>
</evidence>
<dbReference type="PANTHER" id="PTHR11922">
    <property type="entry name" value="GMP SYNTHASE-RELATED"/>
    <property type="match status" value="1"/>
</dbReference>
<keyword evidence="6 9" id="KW-0658">Purine biosynthesis</keyword>
<keyword evidence="5 9" id="KW-0332">GMP biosynthesis</keyword>
<dbReference type="EC" id="6.3.5.2" evidence="9"/>
<dbReference type="InterPro" id="IPR022955">
    <property type="entry name" value="GMP_synthase"/>
</dbReference>
<keyword evidence="7 9" id="KW-0067">ATP-binding</keyword>
<evidence type="ECO:0000256" key="1">
    <source>
        <dbReference type="ARBA" id="ARBA00002332"/>
    </source>
</evidence>
<evidence type="ECO:0000313" key="12">
    <source>
        <dbReference type="EMBL" id="TCD26648.1"/>
    </source>
</evidence>
<reference evidence="12 13" key="1">
    <citation type="submission" date="2019-02" db="EMBL/GenBank/DDBJ databases">
        <title>Pedobacter sp. RP-3-21 sp. nov., isolated from Arctic soil.</title>
        <authorList>
            <person name="Dahal R.H."/>
        </authorList>
    </citation>
    <scope>NUCLEOTIDE SEQUENCE [LARGE SCALE GENOMIC DNA]</scope>
    <source>
        <strain evidence="12 13">RP-3-21</strain>
    </source>
</reference>
<evidence type="ECO:0000313" key="13">
    <source>
        <dbReference type="Proteomes" id="UP000293925"/>
    </source>
</evidence>
<dbReference type="FunFam" id="3.40.50.620:FF:000001">
    <property type="entry name" value="GMP synthase [glutamine-hydrolyzing]"/>
    <property type="match status" value="1"/>
</dbReference>
<sequence>MQEKIIIVDFGSQFTQLIARRVRELNIYCEIYPYNNLPEVTPDVKGVIFSGSPYSVRQEDAPQIDLSKYHLKYPLLAVCYGAQYIAQHSGGDVQPSSTREYGRANLNFVNQENKLFKGINIDSQVWMSHGDTITDIPENFELIASTDSVKVAAYHIKDSDTYAIQFHPEVTHSTDGKILLENFLVDICGCSQDWTSAAFVETTIADIKATVGDDKVVLALSGGVDSSVAAVLLHKAIGTNLHCIFVDNGLLRKNEYESVLEQYKDFGLNIKGVDAKDKFLSQLAGVEDPETKRKIIGRVFIEVFDEESHLIQDVKWLAQGTIYPDIIESISVKGPSATIKSHHNVGGLPDFMKLKVVEPLKTLFKDEVRRVGKALGLETFILGRHPFPGPGLGIRIIGEVTPEKVAILQDADKIYIDNLKEAGLYDQVWQAGAIFLPVRSVGVMGDERTYENVIALRAVESLDGMTADWCHLPYPVLAKISNEIINKVKGINRVVYDISSKPPATIEWE</sequence>
<keyword evidence="3 9" id="KW-0436">Ligase</keyword>
<dbReference type="NCBIfam" id="NF000848">
    <property type="entry name" value="PRK00074.1"/>
    <property type="match status" value="1"/>
</dbReference>
<evidence type="ECO:0000256" key="6">
    <source>
        <dbReference type="ARBA" id="ARBA00022755"/>
    </source>
</evidence>
<dbReference type="FunFam" id="3.40.50.880:FF:000001">
    <property type="entry name" value="GMP synthase [glutamine-hydrolyzing]"/>
    <property type="match status" value="1"/>
</dbReference>
<dbReference type="Pfam" id="PF02540">
    <property type="entry name" value="NAD_synthase"/>
    <property type="match status" value="1"/>
</dbReference>
<dbReference type="NCBIfam" id="TIGR00884">
    <property type="entry name" value="guaA_Cterm"/>
    <property type="match status" value="1"/>
</dbReference>
<dbReference type="InterPro" id="IPR004739">
    <property type="entry name" value="GMP_synth_GATase"/>
</dbReference>
<keyword evidence="13" id="KW-1185">Reference proteome</keyword>
<dbReference type="OrthoDB" id="9802219at2"/>
<dbReference type="InterPro" id="IPR014729">
    <property type="entry name" value="Rossmann-like_a/b/a_fold"/>
</dbReference>
<evidence type="ECO:0000259" key="11">
    <source>
        <dbReference type="PROSITE" id="PS51553"/>
    </source>
</evidence>
<dbReference type="InterPro" id="IPR025777">
    <property type="entry name" value="GMPS_ATP_PPase_dom"/>
</dbReference>
<dbReference type="GO" id="GO:0003921">
    <property type="term" value="F:GMP synthase activity"/>
    <property type="evidence" value="ECO:0007669"/>
    <property type="project" value="InterPro"/>
</dbReference>
<dbReference type="SUPFAM" id="SSF52402">
    <property type="entry name" value="Adenine nucleotide alpha hydrolases-like"/>
    <property type="match status" value="1"/>
</dbReference>
<gene>
    <name evidence="9 12" type="primary">guaA</name>
    <name evidence="12" type="ORF">EZ456_11850</name>
</gene>
<keyword evidence="8 9" id="KW-0315">Glutamine amidotransferase</keyword>
<feature type="binding site" evidence="10">
    <location>
        <begin position="221"/>
        <end position="227"/>
    </location>
    <ligand>
        <name>ATP</name>
        <dbReference type="ChEBI" id="CHEBI:30616"/>
    </ligand>
</feature>
<dbReference type="NCBIfam" id="TIGR00888">
    <property type="entry name" value="guaA_Nterm"/>
    <property type="match status" value="1"/>
</dbReference>
<feature type="active site" evidence="9">
    <location>
        <position position="169"/>
    </location>
</feature>
<dbReference type="InterPro" id="IPR029062">
    <property type="entry name" value="Class_I_gatase-like"/>
</dbReference>
<dbReference type="InterPro" id="IPR017926">
    <property type="entry name" value="GATASE"/>
</dbReference>
<evidence type="ECO:0000256" key="2">
    <source>
        <dbReference type="ARBA" id="ARBA00005153"/>
    </source>
</evidence>
<dbReference type="SUPFAM" id="SSF52317">
    <property type="entry name" value="Class I glutamine amidotransferase-like"/>
    <property type="match status" value="1"/>
</dbReference>
<dbReference type="GO" id="GO:0005829">
    <property type="term" value="C:cytosol"/>
    <property type="evidence" value="ECO:0007669"/>
    <property type="project" value="TreeGrafter"/>
</dbReference>
<dbReference type="Gene3D" id="3.30.300.10">
    <property type="match status" value="1"/>
</dbReference>
<protein>
    <recommendedName>
        <fullName evidence="9">GMP synthase [glutamine-hydrolyzing]</fullName>
        <ecNumber evidence="9">6.3.5.2</ecNumber>
    </recommendedName>
    <alternativeName>
        <fullName evidence="9">GMP synthetase</fullName>
    </alternativeName>
    <alternativeName>
        <fullName evidence="9">Glutamine amidotransferase</fullName>
    </alternativeName>
</protein>
<evidence type="ECO:0000256" key="9">
    <source>
        <dbReference type="HAMAP-Rule" id="MF_00344"/>
    </source>
</evidence>
<dbReference type="SUPFAM" id="SSF54810">
    <property type="entry name" value="GMP synthetase C-terminal dimerisation domain"/>
    <property type="match status" value="1"/>
</dbReference>